<organism evidence="2 3">
    <name type="scientific">Channa striata</name>
    <name type="common">Snakehead murrel</name>
    <name type="synonym">Ophicephalus striatus</name>
    <dbReference type="NCBI Taxonomy" id="64152"/>
    <lineage>
        <taxon>Eukaryota</taxon>
        <taxon>Metazoa</taxon>
        <taxon>Chordata</taxon>
        <taxon>Craniata</taxon>
        <taxon>Vertebrata</taxon>
        <taxon>Euteleostomi</taxon>
        <taxon>Actinopterygii</taxon>
        <taxon>Neopterygii</taxon>
        <taxon>Teleostei</taxon>
        <taxon>Neoteleostei</taxon>
        <taxon>Acanthomorphata</taxon>
        <taxon>Anabantaria</taxon>
        <taxon>Anabantiformes</taxon>
        <taxon>Channoidei</taxon>
        <taxon>Channidae</taxon>
        <taxon>Channa</taxon>
    </lineage>
</organism>
<dbReference type="EMBL" id="JAUPFM010000002">
    <property type="protein sequence ID" value="KAK2858815.1"/>
    <property type="molecule type" value="Genomic_DNA"/>
</dbReference>
<dbReference type="Proteomes" id="UP001187415">
    <property type="component" value="Unassembled WGS sequence"/>
</dbReference>
<gene>
    <name evidence="2" type="ORF">Q5P01_003435</name>
</gene>
<accession>A0AA88NSH3</accession>
<dbReference type="Pfam" id="PF13966">
    <property type="entry name" value="zf-RVT"/>
    <property type="match status" value="1"/>
</dbReference>
<proteinExistence type="predicted"/>
<evidence type="ECO:0000259" key="1">
    <source>
        <dbReference type="Pfam" id="PF13966"/>
    </source>
</evidence>
<feature type="domain" description="Reverse transcriptase zinc-binding" evidence="1">
    <location>
        <begin position="255"/>
        <end position="328"/>
    </location>
</feature>
<evidence type="ECO:0000313" key="3">
    <source>
        <dbReference type="Proteomes" id="UP001187415"/>
    </source>
</evidence>
<evidence type="ECO:0000313" key="2">
    <source>
        <dbReference type="EMBL" id="KAK2858815.1"/>
    </source>
</evidence>
<keyword evidence="3" id="KW-1185">Reference proteome</keyword>
<reference evidence="2" key="1">
    <citation type="submission" date="2023-07" db="EMBL/GenBank/DDBJ databases">
        <title>Chromosome-level Genome Assembly of Striped Snakehead (Channa striata).</title>
        <authorList>
            <person name="Liu H."/>
        </authorList>
    </citation>
    <scope>NUCLEOTIDE SEQUENCE</scope>
    <source>
        <strain evidence="2">Gz</strain>
        <tissue evidence="2">Muscle</tissue>
    </source>
</reference>
<protein>
    <recommendedName>
        <fullName evidence="1">Reverse transcriptase zinc-binding domain-containing protein</fullName>
    </recommendedName>
</protein>
<dbReference type="InterPro" id="IPR026960">
    <property type="entry name" value="RVT-Znf"/>
</dbReference>
<comment type="caution">
    <text evidence="2">The sequence shown here is derived from an EMBL/GenBank/DDBJ whole genome shotgun (WGS) entry which is preliminary data.</text>
</comment>
<sequence length="421" mass="50050">MWLQRDLSMIGRVLLSKADGISRFVYPTLSLSVHQNTCKEINKILINFVWKNKRHHLKKEILAGSRAEGGVELLDFGDLNYTFKIKWIKECLKAPNSLWYFIPVNVFEKMGGLQFLLLCDYNVTKLPQKLAKFHQQTLTAAKLCFVHNFSPHKTIIWNNEYITRQNKSLYLQKWMDKNIIYLSDIQSETGQLLSYEEFLKSQLFPVTFKEFQAVTNAVPSGILQLSKCYYEHQTPKKLEFTFCIQGIDIKNKRCSNKHIRKYFWTLPHKFVINNKIREVHFKILHNIYPTNSYISHFVNISTACEFCKSEEEDIKHLFFECCHTKLFWRKMELYFANKTTHTIKLELKAIILDYMNNNQEIQYIVNLFILIVKFHIHKSKFSKTLPSFESFNIEVDNYVKSIRLQNKKSQLTIRLYEEIFN</sequence>
<name>A0AA88NSH3_CHASR</name>
<dbReference type="AlphaFoldDB" id="A0AA88NSH3"/>